<dbReference type="AlphaFoldDB" id="A0A223HXJ4"/>
<proteinExistence type="predicted"/>
<evidence type="ECO:0000313" key="1">
    <source>
        <dbReference type="EMBL" id="AST57004.1"/>
    </source>
</evidence>
<protein>
    <submittedName>
        <fullName evidence="1">RpiR family transcriptional regulator</fullName>
    </submittedName>
</protein>
<sequence length="40" mass="4269">MQILIKAIDSTVSLLDTDSINNAVEALSTAKKIDFYGVVA</sequence>
<dbReference type="Proteomes" id="UP000214975">
    <property type="component" value="Chromosome"/>
</dbReference>
<organism evidence="1 2">
    <name type="scientific">Thermoanaerobacterium thermosaccharolyticum</name>
    <name type="common">Clostridium thermosaccharolyticum</name>
    <dbReference type="NCBI Taxonomy" id="1517"/>
    <lineage>
        <taxon>Bacteria</taxon>
        <taxon>Bacillati</taxon>
        <taxon>Bacillota</taxon>
        <taxon>Clostridia</taxon>
        <taxon>Thermoanaerobacterales</taxon>
        <taxon>Thermoanaerobacteraceae</taxon>
        <taxon>Thermoanaerobacterium</taxon>
    </lineage>
</organism>
<reference evidence="1 2" key="1">
    <citation type="submission" date="2016-08" db="EMBL/GenBank/DDBJ databases">
        <title>A novel genetic cassette of butanologenic Thermoanaerobacterium thermosaccharolyticum that directly convert cellulose to butanol.</title>
        <authorList>
            <person name="Li T."/>
            <person name="He J."/>
        </authorList>
    </citation>
    <scope>NUCLEOTIDE SEQUENCE [LARGE SCALE GENOMIC DNA]</scope>
    <source>
        <strain evidence="1 2">TG57</strain>
    </source>
</reference>
<name>A0A223HXJ4_THETR</name>
<gene>
    <name evidence="1" type="ORF">Thert_00865</name>
</gene>
<accession>A0A223HXJ4</accession>
<dbReference type="EMBL" id="CP016893">
    <property type="protein sequence ID" value="AST57004.1"/>
    <property type="molecule type" value="Genomic_DNA"/>
</dbReference>
<evidence type="ECO:0000313" key="2">
    <source>
        <dbReference type="Proteomes" id="UP000214975"/>
    </source>
</evidence>